<dbReference type="Proteomes" id="UP000257109">
    <property type="component" value="Unassembled WGS sequence"/>
</dbReference>
<feature type="non-terminal residue" evidence="1">
    <location>
        <position position="1"/>
    </location>
</feature>
<reference evidence="1" key="1">
    <citation type="submission" date="2018-05" db="EMBL/GenBank/DDBJ databases">
        <title>Draft genome of Mucuna pruriens seed.</title>
        <authorList>
            <person name="Nnadi N.E."/>
            <person name="Vos R."/>
            <person name="Hasami M.H."/>
            <person name="Devisetty U.K."/>
            <person name="Aguiy J.C."/>
        </authorList>
    </citation>
    <scope>NUCLEOTIDE SEQUENCE [LARGE SCALE GENOMIC DNA]</scope>
    <source>
        <strain evidence="1">JCA_2017</strain>
    </source>
</reference>
<name>A0A371FPN8_MUCPR</name>
<dbReference type="AlphaFoldDB" id="A0A371FPN8"/>
<accession>A0A371FPN8</accession>
<evidence type="ECO:0000313" key="1">
    <source>
        <dbReference type="EMBL" id="RDX80315.1"/>
    </source>
</evidence>
<protein>
    <submittedName>
        <fullName evidence="1">Uncharacterized protein</fullName>
    </submittedName>
</protein>
<organism evidence="1 2">
    <name type="scientific">Mucuna pruriens</name>
    <name type="common">Velvet bean</name>
    <name type="synonym">Dolichos pruriens</name>
    <dbReference type="NCBI Taxonomy" id="157652"/>
    <lineage>
        <taxon>Eukaryota</taxon>
        <taxon>Viridiplantae</taxon>
        <taxon>Streptophyta</taxon>
        <taxon>Embryophyta</taxon>
        <taxon>Tracheophyta</taxon>
        <taxon>Spermatophyta</taxon>
        <taxon>Magnoliopsida</taxon>
        <taxon>eudicotyledons</taxon>
        <taxon>Gunneridae</taxon>
        <taxon>Pentapetalae</taxon>
        <taxon>rosids</taxon>
        <taxon>fabids</taxon>
        <taxon>Fabales</taxon>
        <taxon>Fabaceae</taxon>
        <taxon>Papilionoideae</taxon>
        <taxon>50 kb inversion clade</taxon>
        <taxon>NPAAA clade</taxon>
        <taxon>indigoferoid/millettioid clade</taxon>
        <taxon>Phaseoleae</taxon>
        <taxon>Mucuna</taxon>
    </lineage>
</organism>
<sequence length="148" mass="17501">MENLNFVNDVTNFVSIPSIPKCVQNVEICESRCSKRIRTKTNFDSGFTKKKNDKDIFILIHHNQKDLLYHYLNTKYGSLRNLYTLQFVWQIIMLIMVREDTYILRYSIVKHLIKNGDISLEYVKSEKNLLDPFTKGLPRKIILDMPRG</sequence>
<evidence type="ECO:0000313" key="2">
    <source>
        <dbReference type="Proteomes" id="UP000257109"/>
    </source>
</evidence>
<dbReference type="OrthoDB" id="1001974at2759"/>
<dbReference type="EMBL" id="QJKJ01008261">
    <property type="protein sequence ID" value="RDX80315.1"/>
    <property type="molecule type" value="Genomic_DNA"/>
</dbReference>
<comment type="caution">
    <text evidence="1">The sequence shown here is derived from an EMBL/GenBank/DDBJ whole genome shotgun (WGS) entry which is preliminary data.</text>
</comment>
<proteinExistence type="predicted"/>
<keyword evidence="2" id="KW-1185">Reference proteome</keyword>
<gene>
    <name evidence="1" type="ORF">CR513_39151</name>
</gene>